<feature type="domain" description="PNPLA" evidence="3">
    <location>
        <begin position="112"/>
        <end position="317"/>
    </location>
</feature>
<keyword evidence="2" id="KW-0812">Transmembrane</keyword>
<evidence type="ECO:0000256" key="2">
    <source>
        <dbReference type="SAM" id="Phobius"/>
    </source>
</evidence>
<proteinExistence type="predicted"/>
<dbReference type="InterPro" id="IPR016035">
    <property type="entry name" value="Acyl_Trfase/lysoPLipase"/>
</dbReference>
<dbReference type="Proteomes" id="UP000325385">
    <property type="component" value="Chromosome"/>
</dbReference>
<protein>
    <submittedName>
        <fullName evidence="4">Patatin-like phospholipase family protein</fullName>
    </submittedName>
</protein>
<organism evidence="4 5">
    <name type="scientific">Qipengyuania flava</name>
    <dbReference type="NCBI Taxonomy" id="192812"/>
    <lineage>
        <taxon>Bacteria</taxon>
        <taxon>Pseudomonadati</taxon>
        <taxon>Pseudomonadota</taxon>
        <taxon>Alphaproteobacteria</taxon>
        <taxon>Sphingomonadales</taxon>
        <taxon>Erythrobacteraceae</taxon>
        <taxon>Qipengyuania</taxon>
    </lineage>
</organism>
<gene>
    <name evidence="4" type="ORF">D0Y83_04595</name>
</gene>
<evidence type="ECO:0000259" key="3">
    <source>
        <dbReference type="Pfam" id="PF01734"/>
    </source>
</evidence>
<evidence type="ECO:0000256" key="1">
    <source>
        <dbReference type="ARBA" id="ARBA00023098"/>
    </source>
</evidence>
<dbReference type="SUPFAM" id="SSF52151">
    <property type="entry name" value="FabD/lysophospholipase-like"/>
    <property type="match status" value="1"/>
</dbReference>
<keyword evidence="1" id="KW-0443">Lipid metabolism</keyword>
<keyword evidence="2" id="KW-0472">Membrane</keyword>
<reference evidence="5" key="1">
    <citation type="submission" date="2018-09" db="EMBL/GenBank/DDBJ databases">
        <title>Nocardia yunnanensis sp. nov., an actinomycete isolated from a soil sample.</title>
        <authorList>
            <person name="Zhang J."/>
        </authorList>
    </citation>
    <scope>NUCLEOTIDE SEQUENCE [LARGE SCALE GENOMIC DNA]</scope>
    <source>
        <strain evidence="5">21-3</strain>
    </source>
</reference>
<evidence type="ECO:0000313" key="4">
    <source>
        <dbReference type="EMBL" id="QFI62630.1"/>
    </source>
</evidence>
<dbReference type="EMBL" id="CP032228">
    <property type="protein sequence ID" value="QFI62630.1"/>
    <property type="molecule type" value="Genomic_DNA"/>
</dbReference>
<evidence type="ECO:0000313" key="5">
    <source>
        <dbReference type="Proteomes" id="UP000325385"/>
    </source>
</evidence>
<dbReference type="Gene3D" id="3.40.1090.10">
    <property type="entry name" value="Cytosolic phospholipase A2 catalytic domain"/>
    <property type="match status" value="1"/>
</dbReference>
<sequence length="468" mass="50446">MNSFDFARILPPVRPEGGELMDNFLWGVVAGVFGIAALGFFAVTLFKRGALTFKIDGFYSHVVDGDVGPFIRDVQADVPDAPTCALDDRMSCSIRDAVQCHNAVDRPDCDVLLLSGGGQWGAFGAGLFDTLSRNSGNELALPGIGVITGISTGSLQALMLMVALDPKQTPDMRRYALDRLVWGYSPQRESDVVTHTGLIGVPLFGSAAGTSRLRRRVIEALMPEGDERLIAAIGTSNIEGFVGFVEAERGVFRYADIKELVQSAPSAKAAAEALAAATMASSAMPVFHQQLRVAGSDERALTLYDGGVRRSVFFDRAMAAVDREVRKQMQGHPVAKAAGGATQAAIAQDYEETAPTVYVVRNGPTVRQREEALNTSSGPLKNGQRGYDLLVNESEIGAIAGLRLNNPYGRILLTSADQYDTFPSDVGENFKKGEMFKPAFMARLRDLGRHKAERDGGAWWPLSRIEPG</sequence>
<dbReference type="Pfam" id="PF01734">
    <property type="entry name" value="Patatin"/>
    <property type="match status" value="1"/>
</dbReference>
<dbReference type="GO" id="GO:0006629">
    <property type="term" value="P:lipid metabolic process"/>
    <property type="evidence" value="ECO:0007669"/>
    <property type="project" value="UniProtKB-KW"/>
</dbReference>
<dbReference type="AlphaFoldDB" id="A0A5P6N9E9"/>
<accession>A0A5P6N9E9</accession>
<feature type="transmembrane region" description="Helical" evidence="2">
    <location>
        <begin position="24"/>
        <end position="46"/>
    </location>
</feature>
<dbReference type="InterPro" id="IPR002641">
    <property type="entry name" value="PNPLA_dom"/>
</dbReference>
<name>A0A5P6N9E9_9SPHN</name>
<keyword evidence="2" id="KW-1133">Transmembrane helix</keyword>